<reference evidence="1" key="1">
    <citation type="journal article" date="2014" name="Front. Microbiol.">
        <title>High frequency of phylogenetically diverse reductive dehalogenase-homologous genes in deep subseafloor sedimentary metagenomes.</title>
        <authorList>
            <person name="Kawai M."/>
            <person name="Futagami T."/>
            <person name="Toyoda A."/>
            <person name="Takaki Y."/>
            <person name="Nishi S."/>
            <person name="Hori S."/>
            <person name="Arai W."/>
            <person name="Tsubouchi T."/>
            <person name="Morono Y."/>
            <person name="Uchiyama I."/>
            <person name="Ito T."/>
            <person name="Fujiyama A."/>
            <person name="Inagaki F."/>
            <person name="Takami H."/>
        </authorList>
    </citation>
    <scope>NUCLEOTIDE SEQUENCE</scope>
    <source>
        <strain evidence="1">Expedition CK06-06</strain>
    </source>
</reference>
<dbReference type="EMBL" id="BART01009477">
    <property type="protein sequence ID" value="GAG69072.1"/>
    <property type="molecule type" value="Genomic_DNA"/>
</dbReference>
<protein>
    <submittedName>
        <fullName evidence="1">Uncharacterized protein</fullName>
    </submittedName>
</protein>
<evidence type="ECO:0000313" key="1">
    <source>
        <dbReference type="EMBL" id="GAG69072.1"/>
    </source>
</evidence>
<feature type="non-terminal residue" evidence="1">
    <location>
        <position position="1"/>
    </location>
</feature>
<accession>X1AH62</accession>
<comment type="caution">
    <text evidence="1">The sequence shown here is derived from an EMBL/GenBank/DDBJ whole genome shotgun (WGS) entry which is preliminary data.</text>
</comment>
<organism evidence="1">
    <name type="scientific">marine sediment metagenome</name>
    <dbReference type="NCBI Taxonomy" id="412755"/>
    <lineage>
        <taxon>unclassified sequences</taxon>
        <taxon>metagenomes</taxon>
        <taxon>ecological metagenomes</taxon>
    </lineage>
</organism>
<dbReference type="AlphaFoldDB" id="X1AH62"/>
<name>X1AH62_9ZZZZ</name>
<gene>
    <name evidence="1" type="ORF">S01H4_20998</name>
</gene>
<proteinExistence type="predicted"/>
<sequence length="30" mass="3469">LICNRISPAILTSDIPRDIKYLICEYICTK</sequence>